<dbReference type="AlphaFoldDB" id="B8C766"/>
<feature type="region of interest" description="Disordered" evidence="5">
    <location>
        <begin position="1"/>
        <end position="58"/>
    </location>
</feature>
<keyword evidence="2 6" id="KW-0812">Transmembrane</keyword>
<evidence type="ECO:0000256" key="1">
    <source>
        <dbReference type="ARBA" id="ARBA00004141"/>
    </source>
</evidence>
<feature type="transmembrane region" description="Helical" evidence="6">
    <location>
        <begin position="142"/>
        <end position="163"/>
    </location>
</feature>
<gene>
    <name evidence="7" type="ORF">THAPSDRAFT_23806</name>
</gene>
<evidence type="ECO:0000256" key="4">
    <source>
        <dbReference type="ARBA" id="ARBA00023136"/>
    </source>
</evidence>
<feature type="compositionally biased region" description="Low complexity" evidence="5">
    <location>
        <begin position="15"/>
        <end position="28"/>
    </location>
</feature>
<dbReference type="eggNOG" id="KOG2234">
    <property type="taxonomic scope" value="Eukaryota"/>
</dbReference>
<evidence type="ECO:0000256" key="5">
    <source>
        <dbReference type="SAM" id="MobiDB-lite"/>
    </source>
</evidence>
<dbReference type="PaxDb" id="35128-Thaps23806"/>
<evidence type="ECO:0000256" key="3">
    <source>
        <dbReference type="ARBA" id="ARBA00022989"/>
    </source>
</evidence>
<dbReference type="Proteomes" id="UP000001449">
    <property type="component" value="Chromosome 8"/>
</dbReference>
<dbReference type="PANTHER" id="PTHR10231">
    <property type="entry name" value="NUCLEOTIDE-SUGAR TRANSMEMBRANE TRANSPORTER"/>
    <property type="match status" value="1"/>
</dbReference>
<dbReference type="SUPFAM" id="SSF103481">
    <property type="entry name" value="Multidrug resistance efflux transporter EmrE"/>
    <property type="match status" value="2"/>
</dbReference>
<proteinExistence type="predicted"/>
<evidence type="ECO:0000256" key="6">
    <source>
        <dbReference type="SAM" id="Phobius"/>
    </source>
</evidence>
<sequence>MLPRKRPHLQHSMPSNNNSDNYSNNNNSEQHLLTQPSDENPPQTATADNHSKMGADSSSTKKDQLFRLFLLFLMTAQNSSVVLLSRYSRAGISKADLYVINDVLMVTEIAKLVFAAALEQNATNGQLLRSIKENIFDRPMDFLRIIIPSLLYLIQNSLLYVAISNLTAPMFQVTYQCKLLTTAIVSVVMLQRRYSLKQWICLTALGLGVAIVVLGAPEDGHTSDSEEEKEEEEKKKDDVNAQNLFAGLVAVTVACLCSAFAGVYFEKVLKKPTNDGGQARAPVSMWMRNVQMAFFSICIAVINMLREKEREDTGETDENNNPIAKPFMHGFTAWVYVIVLLQAGGGMLVAAVIKYADNVLKGMATGVSVVTATFFSTVLFGTTLSTQFAVGAGIILVSVYLFSNDLPAACGGGKNKLKGEEKLEMKPMLPK</sequence>
<accession>B8C766</accession>
<keyword evidence="3 6" id="KW-1133">Transmembrane helix</keyword>
<organism evidence="7 8">
    <name type="scientific">Thalassiosira pseudonana</name>
    <name type="common">Marine diatom</name>
    <name type="synonym">Cyclotella nana</name>
    <dbReference type="NCBI Taxonomy" id="35128"/>
    <lineage>
        <taxon>Eukaryota</taxon>
        <taxon>Sar</taxon>
        <taxon>Stramenopiles</taxon>
        <taxon>Ochrophyta</taxon>
        <taxon>Bacillariophyta</taxon>
        <taxon>Coscinodiscophyceae</taxon>
        <taxon>Thalassiosirophycidae</taxon>
        <taxon>Thalassiosirales</taxon>
        <taxon>Thalassiosiraceae</taxon>
        <taxon>Thalassiosira</taxon>
    </lineage>
</organism>
<dbReference type="KEGG" id="tps:THAPSDRAFT_23806"/>
<feature type="transmembrane region" description="Helical" evidence="6">
    <location>
        <begin position="169"/>
        <end position="190"/>
    </location>
</feature>
<dbReference type="InterPro" id="IPR037185">
    <property type="entry name" value="EmrE-like"/>
</dbReference>
<dbReference type="HOGENOM" id="CLU_024645_1_0_1"/>
<reference evidence="7 8" key="2">
    <citation type="journal article" date="2008" name="Nature">
        <title>The Phaeodactylum genome reveals the evolutionary history of diatom genomes.</title>
        <authorList>
            <person name="Bowler C."/>
            <person name="Allen A.E."/>
            <person name="Badger J.H."/>
            <person name="Grimwood J."/>
            <person name="Jabbari K."/>
            <person name="Kuo A."/>
            <person name="Maheswari U."/>
            <person name="Martens C."/>
            <person name="Maumus F."/>
            <person name="Otillar R.P."/>
            <person name="Rayko E."/>
            <person name="Salamov A."/>
            <person name="Vandepoele K."/>
            <person name="Beszteri B."/>
            <person name="Gruber A."/>
            <person name="Heijde M."/>
            <person name="Katinka M."/>
            <person name="Mock T."/>
            <person name="Valentin K."/>
            <person name="Verret F."/>
            <person name="Berges J.A."/>
            <person name="Brownlee C."/>
            <person name="Cadoret J.P."/>
            <person name="Chiovitti A."/>
            <person name="Choi C.J."/>
            <person name="Coesel S."/>
            <person name="De Martino A."/>
            <person name="Detter J.C."/>
            <person name="Durkin C."/>
            <person name="Falciatore A."/>
            <person name="Fournet J."/>
            <person name="Haruta M."/>
            <person name="Huysman M.J."/>
            <person name="Jenkins B.D."/>
            <person name="Jiroutova K."/>
            <person name="Jorgensen R.E."/>
            <person name="Joubert Y."/>
            <person name="Kaplan A."/>
            <person name="Kroger N."/>
            <person name="Kroth P.G."/>
            <person name="La Roche J."/>
            <person name="Lindquist E."/>
            <person name="Lommer M."/>
            <person name="Martin-Jezequel V."/>
            <person name="Lopez P.J."/>
            <person name="Lucas S."/>
            <person name="Mangogna M."/>
            <person name="McGinnis K."/>
            <person name="Medlin L.K."/>
            <person name="Montsant A."/>
            <person name="Oudot-Le Secq M.P."/>
            <person name="Napoli C."/>
            <person name="Obornik M."/>
            <person name="Parker M.S."/>
            <person name="Petit J.L."/>
            <person name="Porcel B.M."/>
            <person name="Poulsen N."/>
            <person name="Robison M."/>
            <person name="Rychlewski L."/>
            <person name="Rynearson T.A."/>
            <person name="Schmutz J."/>
            <person name="Shapiro H."/>
            <person name="Siaut M."/>
            <person name="Stanley M."/>
            <person name="Sussman M.R."/>
            <person name="Taylor A.R."/>
            <person name="Vardi A."/>
            <person name="von Dassow P."/>
            <person name="Vyverman W."/>
            <person name="Willis A."/>
            <person name="Wyrwicz L.S."/>
            <person name="Rokhsar D.S."/>
            <person name="Weissenbach J."/>
            <person name="Armbrust E.V."/>
            <person name="Green B.R."/>
            <person name="Van de Peer Y."/>
            <person name="Grigoriev I.V."/>
        </authorList>
    </citation>
    <scope>NUCLEOTIDE SEQUENCE [LARGE SCALE GENOMIC DNA]</scope>
    <source>
        <strain evidence="7 8">CCMP1335</strain>
    </source>
</reference>
<dbReference type="OMA" id="EMKPMLP"/>
<name>B8C766_THAPS</name>
<feature type="transmembrane region" description="Helical" evidence="6">
    <location>
        <begin position="199"/>
        <end position="216"/>
    </location>
</feature>
<feature type="transmembrane region" description="Helical" evidence="6">
    <location>
        <begin position="286"/>
        <end position="305"/>
    </location>
</feature>
<evidence type="ECO:0000313" key="8">
    <source>
        <dbReference type="Proteomes" id="UP000001449"/>
    </source>
</evidence>
<evidence type="ECO:0000313" key="7">
    <source>
        <dbReference type="EMBL" id="EED90925.1"/>
    </source>
</evidence>
<keyword evidence="8" id="KW-1185">Reference proteome</keyword>
<feature type="compositionally biased region" description="Polar residues" evidence="5">
    <location>
        <begin position="29"/>
        <end position="48"/>
    </location>
</feature>
<dbReference type="Pfam" id="PF04142">
    <property type="entry name" value="Nuc_sug_transp"/>
    <property type="match status" value="1"/>
</dbReference>
<evidence type="ECO:0000256" key="2">
    <source>
        <dbReference type="ARBA" id="ARBA00022692"/>
    </source>
</evidence>
<comment type="subcellular location">
    <subcellularLocation>
        <location evidence="1">Membrane</location>
        <topology evidence="1">Multi-pass membrane protein</topology>
    </subcellularLocation>
</comment>
<dbReference type="PIRSF" id="PIRSF005799">
    <property type="entry name" value="UDP-gal_transpt"/>
    <property type="match status" value="1"/>
</dbReference>
<dbReference type="GO" id="GO:0015165">
    <property type="term" value="F:pyrimidine nucleotide-sugar transmembrane transporter activity"/>
    <property type="evidence" value="ECO:0007669"/>
    <property type="project" value="InterPro"/>
</dbReference>
<reference evidence="7 8" key="1">
    <citation type="journal article" date="2004" name="Science">
        <title>The genome of the diatom Thalassiosira pseudonana: ecology, evolution, and metabolism.</title>
        <authorList>
            <person name="Armbrust E.V."/>
            <person name="Berges J.A."/>
            <person name="Bowler C."/>
            <person name="Green B.R."/>
            <person name="Martinez D."/>
            <person name="Putnam N.H."/>
            <person name="Zhou S."/>
            <person name="Allen A.E."/>
            <person name="Apt K.E."/>
            <person name="Bechner M."/>
            <person name="Brzezinski M.A."/>
            <person name="Chaal B.K."/>
            <person name="Chiovitti A."/>
            <person name="Davis A.K."/>
            <person name="Demarest M.S."/>
            <person name="Detter J.C."/>
            <person name="Glavina T."/>
            <person name="Goodstein D."/>
            <person name="Hadi M.Z."/>
            <person name="Hellsten U."/>
            <person name="Hildebrand M."/>
            <person name="Jenkins B.D."/>
            <person name="Jurka J."/>
            <person name="Kapitonov V.V."/>
            <person name="Kroger N."/>
            <person name="Lau W.W."/>
            <person name="Lane T.W."/>
            <person name="Larimer F.W."/>
            <person name="Lippmeier J.C."/>
            <person name="Lucas S."/>
            <person name="Medina M."/>
            <person name="Montsant A."/>
            <person name="Obornik M."/>
            <person name="Parker M.S."/>
            <person name="Palenik B."/>
            <person name="Pazour G.J."/>
            <person name="Richardson P.M."/>
            <person name="Rynearson T.A."/>
            <person name="Saito M.A."/>
            <person name="Schwartz D.C."/>
            <person name="Thamatrakoln K."/>
            <person name="Valentin K."/>
            <person name="Vardi A."/>
            <person name="Wilkerson F.P."/>
            <person name="Rokhsar D.S."/>
        </authorList>
    </citation>
    <scope>NUCLEOTIDE SEQUENCE [LARGE SCALE GENOMIC DNA]</scope>
    <source>
        <strain evidence="7 8">CCMP1335</strain>
    </source>
</reference>
<dbReference type="FunCoup" id="B8C766">
    <property type="interactions" value="7"/>
</dbReference>
<dbReference type="InParanoid" id="B8C766"/>
<feature type="transmembrane region" description="Helical" evidence="6">
    <location>
        <begin position="333"/>
        <end position="356"/>
    </location>
</feature>
<dbReference type="EMBL" id="CM000644">
    <property type="protein sequence ID" value="EED90925.1"/>
    <property type="molecule type" value="Genomic_DNA"/>
</dbReference>
<dbReference type="GO" id="GO:0022857">
    <property type="term" value="F:transmembrane transporter activity"/>
    <property type="evidence" value="ECO:0000318"/>
    <property type="project" value="GO_Central"/>
</dbReference>
<dbReference type="NCBIfam" id="TIGR00803">
    <property type="entry name" value="nst"/>
    <property type="match status" value="1"/>
</dbReference>
<dbReference type="RefSeq" id="XP_002292074.1">
    <property type="nucleotide sequence ID" value="XM_002292038.1"/>
</dbReference>
<feature type="compositionally biased region" description="Basic and acidic residues" evidence="5">
    <location>
        <begin position="49"/>
        <end position="58"/>
    </location>
</feature>
<dbReference type="GeneID" id="7449831"/>
<keyword evidence="4 6" id="KW-0472">Membrane</keyword>
<dbReference type="InterPro" id="IPR007271">
    <property type="entry name" value="Nuc_sug_transpt"/>
</dbReference>
<dbReference type="GO" id="GO:0055085">
    <property type="term" value="P:transmembrane transport"/>
    <property type="evidence" value="ECO:0000318"/>
    <property type="project" value="GO_Central"/>
</dbReference>
<feature type="transmembrane region" description="Helical" evidence="6">
    <location>
        <begin position="244"/>
        <end position="265"/>
    </location>
</feature>
<dbReference type="GO" id="GO:0000139">
    <property type="term" value="C:Golgi membrane"/>
    <property type="evidence" value="ECO:0000318"/>
    <property type="project" value="GO_Central"/>
</dbReference>
<protein>
    <submittedName>
        <fullName evidence="7">Udp-galactose transporter</fullName>
    </submittedName>
</protein>